<dbReference type="Proteomes" id="UP000281406">
    <property type="component" value="Unassembled WGS sequence"/>
</dbReference>
<gene>
    <name evidence="2" type="ORF">DPX16_8945</name>
</gene>
<keyword evidence="3" id="KW-1185">Reference proteome</keyword>
<dbReference type="OrthoDB" id="8963682at2759"/>
<reference evidence="2 3" key="1">
    <citation type="submission" date="2018-10" db="EMBL/GenBank/DDBJ databases">
        <title>Genome assembly for a Yunnan-Guizhou Plateau 3E fish, Anabarilius grahami (Regan), and its evolutionary and genetic applications.</title>
        <authorList>
            <person name="Jiang W."/>
        </authorList>
    </citation>
    <scope>NUCLEOTIDE SEQUENCE [LARGE SCALE GENOMIC DNA]</scope>
    <source>
        <strain evidence="2">AG-KIZ</strain>
        <tissue evidence="2">Muscle</tissue>
    </source>
</reference>
<evidence type="ECO:0000313" key="2">
    <source>
        <dbReference type="EMBL" id="ROL55314.1"/>
    </source>
</evidence>
<proteinExistence type="predicted"/>
<evidence type="ECO:0000256" key="1">
    <source>
        <dbReference type="SAM" id="MobiDB-lite"/>
    </source>
</evidence>
<sequence>MGIFLVPVPPKNRGSKLSVEDRLWTARQDGRPLERYVEEFIELSYKVSWPDAILNTCFLRGLDEDTIRYFESECLFSLVESINLILFLNGSEFEIEEVQNQSYSPRPAPSETQVAWSVHQPPVSSTYLSSGHSPVAMPNPQPKPSRKKSSKRSRRPKKPAFLEPAPAFHEPAPVFLEPPKEAECPTPDPPWSPTASDPPWPPELLDPHWRPPFPPTPLPAPS</sequence>
<evidence type="ECO:0000313" key="3">
    <source>
        <dbReference type="Proteomes" id="UP000281406"/>
    </source>
</evidence>
<organism evidence="2 3">
    <name type="scientific">Anabarilius grahami</name>
    <name type="common">Kanglang fish</name>
    <name type="synonym">Barilius grahami</name>
    <dbReference type="NCBI Taxonomy" id="495550"/>
    <lineage>
        <taxon>Eukaryota</taxon>
        <taxon>Metazoa</taxon>
        <taxon>Chordata</taxon>
        <taxon>Craniata</taxon>
        <taxon>Vertebrata</taxon>
        <taxon>Euteleostomi</taxon>
        <taxon>Actinopterygii</taxon>
        <taxon>Neopterygii</taxon>
        <taxon>Teleostei</taxon>
        <taxon>Ostariophysi</taxon>
        <taxon>Cypriniformes</taxon>
        <taxon>Xenocyprididae</taxon>
        <taxon>Xenocypridinae</taxon>
        <taxon>Xenocypridinae incertae sedis</taxon>
        <taxon>Anabarilius</taxon>
    </lineage>
</organism>
<comment type="caution">
    <text evidence="2">The sequence shown here is derived from an EMBL/GenBank/DDBJ whole genome shotgun (WGS) entry which is preliminary data.</text>
</comment>
<name>A0A3N0ZAN8_ANAGA</name>
<dbReference type="EMBL" id="RJVU01001236">
    <property type="protein sequence ID" value="ROL55314.1"/>
    <property type="molecule type" value="Genomic_DNA"/>
</dbReference>
<accession>A0A3N0ZAN8</accession>
<protein>
    <recommendedName>
        <fullName evidence="4">Retrotransposon gag domain-containing protein</fullName>
    </recommendedName>
</protein>
<feature type="compositionally biased region" description="Basic residues" evidence="1">
    <location>
        <begin position="144"/>
        <end position="158"/>
    </location>
</feature>
<dbReference type="AlphaFoldDB" id="A0A3N0ZAN8"/>
<feature type="compositionally biased region" description="Pro residues" evidence="1">
    <location>
        <begin position="186"/>
        <end position="222"/>
    </location>
</feature>
<evidence type="ECO:0008006" key="4">
    <source>
        <dbReference type="Google" id="ProtNLM"/>
    </source>
</evidence>
<feature type="region of interest" description="Disordered" evidence="1">
    <location>
        <begin position="125"/>
        <end position="222"/>
    </location>
</feature>